<evidence type="ECO:0000256" key="6">
    <source>
        <dbReference type="ARBA" id="ARBA00023121"/>
    </source>
</evidence>
<dbReference type="SMART" id="SM00760">
    <property type="entry name" value="Bac_DnaA_C"/>
    <property type="match status" value="1"/>
</dbReference>
<dbReference type="SMART" id="SM00382">
    <property type="entry name" value="AAA"/>
    <property type="match status" value="1"/>
</dbReference>
<comment type="caution">
    <text evidence="8">Lacks conserved residue(s) required for the propagation of feature annotation.</text>
</comment>
<gene>
    <name evidence="8 12" type="primary">dnaA</name>
    <name evidence="12" type="ORF">KSV97_05165</name>
    <name evidence="13" type="ORF">KSW06_05530</name>
</gene>
<evidence type="ECO:0000313" key="12">
    <source>
        <dbReference type="EMBL" id="MBV3382628.1"/>
    </source>
</evidence>
<evidence type="ECO:0000256" key="4">
    <source>
        <dbReference type="ARBA" id="ARBA00022741"/>
    </source>
</evidence>
<feature type="binding site" evidence="8">
    <location>
        <position position="163"/>
    </location>
    <ligand>
        <name>ATP</name>
        <dbReference type="ChEBI" id="CHEBI:30616"/>
    </ligand>
</feature>
<feature type="domain" description="AAA+ ATPase" evidence="10">
    <location>
        <begin position="148"/>
        <end position="279"/>
    </location>
</feature>
<dbReference type="EMBL" id="JAHOEL010000026">
    <property type="protein sequence ID" value="MBV3392721.1"/>
    <property type="molecule type" value="Genomic_DNA"/>
</dbReference>
<feature type="region of interest" description="Domain I, interacts with DnaA modulators" evidence="8">
    <location>
        <begin position="1"/>
        <end position="112"/>
    </location>
</feature>
<feature type="domain" description="Chromosomal replication initiator DnaA C-terminal" evidence="11">
    <location>
        <begin position="367"/>
        <end position="437"/>
    </location>
</feature>
<dbReference type="CDD" id="cd06571">
    <property type="entry name" value="Bac_DnaA_C"/>
    <property type="match status" value="1"/>
</dbReference>
<evidence type="ECO:0000256" key="9">
    <source>
        <dbReference type="NCBIfam" id="TIGR00362"/>
    </source>
</evidence>
<dbReference type="GO" id="GO:0008289">
    <property type="term" value="F:lipid binding"/>
    <property type="evidence" value="ECO:0007669"/>
    <property type="project" value="UniProtKB-KW"/>
</dbReference>
<keyword evidence="4 8" id="KW-0547">Nucleotide-binding</keyword>
<feature type="binding site" evidence="8">
    <location>
        <position position="162"/>
    </location>
    <ligand>
        <name>ATP</name>
        <dbReference type="ChEBI" id="CHEBI:30616"/>
    </ligand>
</feature>
<dbReference type="NCBIfam" id="TIGR00362">
    <property type="entry name" value="DnaA"/>
    <property type="match status" value="1"/>
</dbReference>
<dbReference type="AlphaFoldDB" id="A0AAW4MVA0"/>
<dbReference type="InterPro" id="IPR018312">
    <property type="entry name" value="Chromosome_initiator_DnaA_CS"/>
</dbReference>
<comment type="function">
    <text evidence="8">Plays an essential role in the initiation and regulation of chromosomal replication. ATP-DnaA binds to the origin of replication (oriC) to initiate formation of the DNA replication initiation complex once per cell cycle. Binds the DnaA box (a 9 base pair repeat at the origin) and separates the double-stranded (ds)DNA. Forms a right-handed helical filament on oriC DNA; dsDNA binds to the exterior of the filament while single-stranded (ss)DNA is stabiized in the filament's interior. The ATP-DnaA-oriC complex binds and stabilizes one strand of the AT-rich DNA unwinding element (DUE), permitting loading of DNA polymerase. After initiation quickly degrades to an ADP-DnaA complex that is not apt for DNA replication. Binds acidic phospholipids.</text>
</comment>
<keyword evidence="5 8" id="KW-0067">ATP-binding</keyword>
<comment type="domain">
    <text evidence="8">Domain I is involved in oligomerization and binding regulators, domain II is flexibile and of varying length in different bacteria, domain III forms the AAA+ region, while domain IV binds dsDNA.</text>
</comment>
<proteinExistence type="inferred from homology"/>
<dbReference type="GO" id="GO:0003688">
    <property type="term" value="F:DNA replication origin binding"/>
    <property type="evidence" value="ECO:0007669"/>
    <property type="project" value="UniProtKB-UniRule"/>
</dbReference>
<feature type="region of interest" description="Domain IV, binds dsDNA" evidence="8">
    <location>
        <begin position="334"/>
        <end position="459"/>
    </location>
</feature>
<evidence type="ECO:0000259" key="11">
    <source>
        <dbReference type="SMART" id="SM00760"/>
    </source>
</evidence>
<keyword evidence="15" id="KW-1185">Reference proteome</keyword>
<evidence type="ECO:0000313" key="15">
    <source>
        <dbReference type="Proteomes" id="UP001197492"/>
    </source>
</evidence>
<keyword evidence="7 8" id="KW-0238">DNA-binding</keyword>
<dbReference type="CDD" id="cd00009">
    <property type="entry name" value="AAA"/>
    <property type="match status" value="1"/>
</dbReference>
<keyword evidence="3 8" id="KW-0235">DNA replication</keyword>
<sequence length="459" mass="52183">MRGAKEGEYMDNLKQFWTETLNRYGENSDDKIVFDSIFTQTEAKELQNNELIITIESVFNKTFIEDASEQLAEFFYEVSGIKATIKVMSNQEYDNMNKAKAPVVEVKEEVEDFDDHLSADLTFENFVVGNCNRIAQNAALAVALKPGTYNPLFLHSNSGLGKTHLLNAIGNYVKTKFPGKRILYTNAEAFVNDYVEAIGNNTIATFNRRYRSVDILLIDDIQFIANKEGSMEMFFNIFNTLQHSGKQIVITSDKPPVELKGMENRLVSRFRQGLTVTIDNPEFETAKAILKKKIESRMIDYPIDEEVLDFIASHFNKDVRDLEGAITTLLFYKVVCGQNLDHISLDFALEAFDNPDNTTTITKKEATPDTIKETVASYYNLSVTQLTSKSRTNNIITARHIAMYLVRELVPDISYIQIGQEFGGRDHSTIMKACSKVKKKMKQDPNYKTAINDLMERLS</sequence>
<comment type="subunit">
    <text evidence="8">Oligomerizes as a right-handed, spiral filament on DNA at oriC.</text>
</comment>
<dbReference type="Pfam" id="PF00308">
    <property type="entry name" value="Bac_DnaA"/>
    <property type="match status" value="1"/>
</dbReference>
<name>A0AAW4MVA0_9FIRM</name>
<dbReference type="InterPro" id="IPR001957">
    <property type="entry name" value="Chromosome_initiator_DnaA"/>
</dbReference>
<comment type="similarity">
    <text evidence="1 8">Belongs to the DnaA family.</text>
</comment>
<dbReference type="HAMAP" id="MF_00377">
    <property type="entry name" value="DnaA_bact"/>
    <property type="match status" value="1"/>
</dbReference>
<comment type="subcellular location">
    <subcellularLocation>
        <location evidence="8">Cytoplasm</location>
    </subcellularLocation>
</comment>
<organism evidence="12 14">
    <name type="scientific">Catenibacterium mitsuokai</name>
    <dbReference type="NCBI Taxonomy" id="100886"/>
    <lineage>
        <taxon>Bacteria</taxon>
        <taxon>Bacillati</taxon>
        <taxon>Bacillota</taxon>
        <taxon>Erysipelotrichia</taxon>
        <taxon>Erysipelotrichales</taxon>
        <taxon>Coprobacillaceae</taxon>
        <taxon>Catenibacterium</taxon>
    </lineage>
</organism>
<evidence type="ECO:0000313" key="13">
    <source>
        <dbReference type="EMBL" id="MBV3392721.1"/>
    </source>
</evidence>
<evidence type="ECO:0000256" key="1">
    <source>
        <dbReference type="ARBA" id="ARBA00006583"/>
    </source>
</evidence>
<feature type="binding site" evidence="8">
    <location>
        <position position="161"/>
    </location>
    <ligand>
        <name>ATP</name>
        <dbReference type="ChEBI" id="CHEBI:30616"/>
    </ligand>
</feature>
<evidence type="ECO:0000256" key="8">
    <source>
        <dbReference type="HAMAP-Rule" id="MF_00377"/>
    </source>
</evidence>
<evidence type="ECO:0000256" key="7">
    <source>
        <dbReference type="ARBA" id="ARBA00023125"/>
    </source>
</evidence>
<dbReference type="EMBL" id="JAHOEF010000024">
    <property type="protein sequence ID" value="MBV3382628.1"/>
    <property type="molecule type" value="Genomic_DNA"/>
</dbReference>
<dbReference type="GO" id="GO:0006275">
    <property type="term" value="P:regulation of DNA replication"/>
    <property type="evidence" value="ECO:0007669"/>
    <property type="project" value="UniProtKB-UniRule"/>
</dbReference>
<dbReference type="InterPro" id="IPR013317">
    <property type="entry name" value="DnaA_dom"/>
</dbReference>
<dbReference type="Pfam" id="PF08299">
    <property type="entry name" value="Bac_DnaA_C"/>
    <property type="match status" value="1"/>
</dbReference>
<protein>
    <recommendedName>
        <fullName evidence="8 9">Chromosomal replication initiator protein DnaA</fullName>
    </recommendedName>
</protein>
<dbReference type="PROSITE" id="PS01008">
    <property type="entry name" value="DNAA"/>
    <property type="match status" value="1"/>
</dbReference>
<dbReference type="FunFam" id="3.40.50.300:FF:000668">
    <property type="entry name" value="Chromosomal replication initiator protein DnaA"/>
    <property type="match status" value="1"/>
</dbReference>
<dbReference type="PANTHER" id="PTHR30050:SF2">
    <property type="entry name" value="CHROMOSOMAL REPLICATION INITIATOR PROTEIN DNAA"/>
    <property type="match status" value="1"/>
</dbReference>
<dbReference type="GO" id="GO:0005737">
    <property type="term" value="C:cytoplasm"/>
    <property type="evidence" value="ECO:0007669"/>
    <property type="project" value="UniProtKB-SubCell"/>
</dbReference>
<evidence type="ECO:0000256" key="2">
    <source>
        <dbReference type="ARBA" id="ARBA00022490"/>
    </source>
</evidence>
<dbReference type="GO" id="GO:0006270">
    <property type="term" value="P:DNA replication initiation"/>
    <property type="evidence" value="ECO:0007669"/>
    <property type="project" value="UniProtKB-UniRule"/>
</dbReference>
<dbReference type="GO" id="GO:0005524">
    <property type="term" value="F:ATP binding"/>
    <property type="evidence" value="ECO:0007669"/>
    <property type="project" value="UniProtKB-UniRule"/>
</dbReference>
<dbReference type="GO" id="GO:0005886">
    <property type="term" value="C:plasma membrane"/>
    <property type="evidence" value="ECO:0007669"/>
    <property type="project" value="TreeGrafter"/>
</dbReference>
<reference evidence="12 15" key="1">
    <citation type="submission" date="2021-06" db="EMBL/GenBank/DDBJ databases">
        <title>Collection of gut derived symbiotic bacterial strains cultured from healthy donors.</title>
        <authorList>
            <person name="Lin H."/>
            <person name="Littmann E."/>
            <person name="Pamer E.G."/>
        </authorList>
    </citation>
    <scope>NUCLEOTIDE SEQUENCE</scope>
    <source>
        <strain evidence="13 15">MSK.21.70</strain>
        <strain evidence="12">MSK.21.82</strain>
    </source>
</reference>
<dbReference type="Proteomes" id="UP001196408">
    <property type="component" value="Unassembled WGS sequence"/>
</dbReference>
<accession>A0AAW4MVA0</accession>
<comment type="caution">
    <text evidence="12">The sequence shown here is derived from an EMBL/GenBank/DDBJ whole genome shotgun (WGS) entry which is preliminary data.</text>
</comment>
<dbReference type="Proteomes" id="UP001197492">
    <property type="component" value="Unassembled WGS sequence"/>
</dbReference>
<evidence type="ECO:0000313" key="14">
    <source>
        <dbReference type="Proteomes" id="UP001196408"/>
    </source>
</evidence>
<keyword evidence="6 8" id="KW-0446">Lipid-binding</keyword>
<evidence type="ECO:0000259" key="10">
    <source>
        <dbReference type="SMART" id="SM00382"/>
    </source>
</evidence>
<feature type="binding site" evidence="8">
    <location>
        <position position="159"/>
    </location>
    <ligand>
        <name>ATP</name>
        <dbReference type="ChEBI" id="CHEBI:30616"/>
    </ligand>
</feature>
<dbReference type="PANTHER" id="PTHR30050">
    <property type="entry name" value="CHROMOSOMAL REPLICATION INITIATOR PROTEIN DNAA"/>
    <property type="match status" value="1"/>
</dbReference>
<evidence type="ECO:0000256" key="3">
    <source>
        <dbReference type="ARBA" id="ARBA00022705"/>
    </source>
</evidence>
<keyword evidence="2 8" id="KW-0963">Cytoplasm</keyword>
<evidence type="ECO:0000256" key="5">
    <source>
        <dbReference type="ARBA" id="ARBA00022840"/>
    </source>
</evidence>
<dbReference type="InterPro" id="IPR013159">
    <property type="entry name" value="DnaA_C"/>
</dbReference>
<dbReference type="InterPro" id="IPR003593">
    <property type="entry name" value="AAA+_ATPase"/>
</dbReference>